<dbReference type="InterPro" id="IPR011333">
    <property type="entry name" value="SKP1/BTB/POZ_sf"/>
</dbReference>
<keyword evidence="2" id="KW-1185">Reference proteome</keyword>
<sequence length="91" mass="10349">MFEVTFSNSAITIIAPSEMLAQYSPFFEDANNSEWQPDGTEKILLEKGAPKTFAMLVSWLYKGGPSQGIEFCQPPNRHWNEELETDVQIHL</sequence>
<dbReference type="AlphaFoldDB" id="A0A4Z1HPY8"/>
<reference evidence="1 2" key="1">
    <citation type="submission" date="2017-12" db="EMBL/GenBank/DDBJ databases">
        <title>Comparative genomics of Botrytis spp.</title>
        <authorList>
            <person name="Valero-Jimenez C.A."/>
            <person name="Tapia P."/>
            <person name="Veloso J."/>
            <person name="Silva-Moreno E."/>
            <person name="Staats M."/>
            <person name="Valdes J.H."/>
            <person name="Van Kan J.A.L."/>
        </authorList>
    </citation>
    <scope>NUCLEOTIDE SEQUENCE [LARGE SCALE GENOMIC DNA]</scope>
    <source>
        <strain evidence="1 2">MUCL11595</strain>
    </source>
</reference>
<dbReference type="EMBL" id="PQXN01000300">
    <property type="protein sequence ID" value="TGO46927.1"/>
    <property type="molecule type" value="Genomic_DNA"/>
</dbReference>
<comment type="caution">
    <text evidence="1">The sequence shown here is derived from an EMBL/GenBank/DDBJ whole genome shotgun (WGS) entry which is preliminary data.</text>
</comment>
<protein>
    <recommendedName>
        <fullName evidence="3">BTB domain-containing protein</fullName>
    </recommendedName>
</protein>
<evidence type="ECO:0000313" key="1">
    <source>
        <dbReference type="EMBL" id="TGO46927.1"/>
    </source>
</evidence>
<evidence type="ECO:0008006" key="3">
    <source>
        <dbReference type="Google" id="ProtNLM"/>
    </source>
</evidence>
<dbReference type="CDD" id="cd18186">
    <property type="entry name" value="BTB_POZ_ZBTB_KLHL-like"/>
    <property type="match status" value="1"/>
</dbReference>
<gene>
    <name evidence="1" type="ORF">BCON_0301g00110</name>
</gene>
<accession>A0A4Z1HPY8</accession>
<dbReference type="OrthoDB" id="194443at2759"/>
<dbReference type="Gene3D" id="3.30.710.10">
    <property type="entry name" value="Potassium Channel Kv1.1, Chain A"/>
    <property type="match status" value="1"/>
</dbReference>
<evidence type="ECO:0000313" key="2">
    <source>
        <dbReference type="Proteomes" id="UP000297527"/>
    </source>
</evidence>
<name>A0A4Z1HPY8_9HELO</name>
<proteinExistence type="predicted"/>
<dbReference type="SUPFAM" id="SSF54695">
    <property type="entry name" value="POZ domain"/>
    <property type="match status" value="1"/>
</dbReference>
<organism evidence="1 2">
    <name type="scientific">Botryotinia convoluta</name>
    <dbReference type="NCBI Taxonomy" id="54673"/>
    <lineage>
        <taxon>Eukaryota</taxon>
        <taxon>Fungi</taxon>
        <taxon>Dikarya</taxon>
        <taxon>Ascomycota</taxon>
        <taxon>Pezizomycotina</taxon>
        <taxon>Leotiomycetes</taxon>
        <taxon>Helotiales</taxon>
        <taxon>Sclerotiniaceae</taxon>
        <taxon>Botryotinia</taxon>
    </lineage>
</organism>
<dbReference type="Proteomes" id="UP000297527">
    <property type="component" value="Unassembled WGS sequence"/>
</dbReference>